<dbReference type="SUPFAM" id="SSF88723">
    <property type="entry name" value="PIN domain-like"/>
    <property type="match status" value="1"/>
</dbReference>
<dbReference type="InterPro" id="IPR029060">
    <property type="entry name" value="PIN-like_dom_sf"/>
</dbReference>
<evidence type="ECO:0000313" key="2">
    <source>
        <dbReference type="EMBL" id="PIZ48174.1"/>
    </source>
</evidence>
<dbReference type="GO" id="GO:0016075">
    <property type="term" value="P:rRNA catabolic process"/>
    <property type="evidence" value="ECO:0007669"/>
    <property type="project" value="TreeGrafter"/>
</dbReference>
<reference evidence="3" key="1">
    <citation type="submission" date="2017-09" db="EMBL/GenBank/DDBJ databases">
        <title>Depth-based differentiation of microbial function through sediment-hosted aquifers and enrichment of novel symbionts in the deep terrestrial subsurface.</title>
        <authorList>
            <person name="Probst A.J."/>
            <person name="Ladd B."/>
            <person name="Jarett J.K."/>
            <person name="Geller-Mcgrath D.E."/>
            <person name="Sieber C.M.K."/>
            <person name="Emerson J.B."/>
            <person name="Anantharaman K."/>
            <person name="Thomas B.C."/>
            <person name="Malmstrom R."/>
            <person name="Stieglmeier M."/>
            <person name="Klingl A."/>
            <person name="Woyke T."/>
            <person name="Ryan C.M."/>
            <person name="Banfield J.F."/>
        </authorList>
    </citation>
    <scope>NUCLEOTIDE SEQUENCE [LARGE SCALE GENOMIC DNA]</scope>
</reference>
<evidence type="ECO:0000259" key="1">
    <source>
        <dbReference type="Pfam" id="PF01850"/>
    </source>
</evidence>
<dbReference type="EMBL" id="PFNL01000008">
    <property type="protein sequence ID" value="PIZ48174.1"/>
    <property type="molecule type" value="Genomic_DNA"/>
</dbReference>
<dbReference type="InterPro" id="IPR002716">
    <property type="entry name" value="PIN_dom"/>
</dbReference>
<dbReference type="Pfam" id="PF01850">
    <property type="entry name" value="PIN"/>
    <property type="match status" value="1"/>
</dbReference>
<dbReference type="AlphaFoldDB" id="A0A2M7TLX1"/>
<gene>
    <name evidence="2" type="ORF">COY32_00450</name>
</gene>
<sequence>MTSTHMTSRPLSILIDTNVFIARLDKNDTTHTQVIAISKKIPENSVLYTTNQIISESLTVAAQKLGKNTAITLLRELLSGDVTIIHVDEHIFSKSLSLFKKIRSKNVSFADCTSFVVLKQYNIDAVFTFDQHFRQQGFKLLNDLI</sequence>
<accession>A0A2M7TLX1</accession>
<dbReference type="Proteomes" id="UP000228920">
    <property type="component" value="Unassembled WGS sequence"/>
</dbReference>
<protein>
    <recommendedName>
        <fullName evidence="1">PIN domain-containing protein</fullName>
    </recommendedName>
</protein>
<dbReference type="PANTHER" id="PTHR42188:SF1">
    <property type="entry name" value="23S RRNA-SPECIFIC ENDONUCLEASE VAPC20"/>
    <property type="match status" value="1"/>
</dbReference>
<proteinExistence type="predicted"/>
<dbReference type="PANTHER" id="PTHR42188">
    <property type="entry name" value="23S RRNA-SPECIFIC ENDONUCLEASE VAPC20"/>
    <property type="match status" value="1"/>
</dbReference>
<dbReference type="Gene3D" id="3.40.50.1010">
    <property type="entry name" value="5'-nuclease"/>
    <property type="match status" value="1"/>
</dbReference>
<name>A0A2M7TLX1_UNCKA</name>
<comment type="caution">
    <text evidence="2">The sequence shown here is derived from an EMBL/GenBank/DDBJ whole genome shotgun (WGS) entry which is preliminary data.</text>
</comment>
<dbReference type="InterPro" id="IPR039018">
    <property type="entry name" value="VapC20-like"/>
</dbReference>
<feature type="domain" description="PIN" evidence="1">
    <location>
        <begin position="13"/>
        <end position="138"/>
    </location>
</feature>
<organism evidence="2 3">
    <name type="scientific">candidate division WWE3 bacterium CG_4_10_14_0_2_um_filter_41_14</name>
    <dbReference type="NCBI Taxonomy" id="1975072"/>
    <lineage>
        <taxon>Bacteria</taxon>
        <taxon>Katanobacteria</taxon>
    </lineage>
</organism>
<dbReference type="GO" id="GO:0004521">
    <property type="term" value="F:RNA endonuclease activity"/>
    <property type="evidence" value="ECO:0007669"/>
    <property type="project" value="InterPro"/>
</dbReference>
<evidence type="ECO:0000313" key="3">
    <source>
        <dbReference type="Proteomes" id="UP000228920"/>
    </source>
</evidence>